<keyword evidence="3" id="KW-1185">Reference proteome</keyword>
<evidence type="ECO:0000313" key="2">
    <source>
        <dbReference type="EMBL" id="OAL37322.1"/>
    </source>
</evidence>
<dbReference type="OrthoDB" id="4118851at2759"/>
<accession>A0A178D6V6</accession>
<sequence>MEQLAALSSHNPRCFASKPQPQPQPQPRPQPQPETASQSAARLLFKSHWKLNTESSREEPRLRRVLGHVSVYDRTRTFTNQTQQTQQQPPAAETTRPESNELSEYIQHQVPSFKEFQAALEVQLATIAQIRAAAAQYSNAEEYSSEEEDDSDYDSCDGEWSDNEDTSAESDDSSCTDYESEGQRSECSSPTFDSVHAKYDTQDQDEQEDDIWAIRPLIPLVSTRSAAASASGEVLG</sequence>
<evidence type="ECO:0000256" key="1">
    <source>
        <dbReference type="SAM" id="MobiDB-lite"/>
    </source>
</evidence>
<dbReference type="Proteomes" id="UP000185904">
    <property type="component" value="Unassembled WGS sequence"/>
</dbReference>
<feature type="compositionally biased region" description="Acidic residues" evidence="1">
    <location>
        <begin position="143"/>
        <end position="180"/>
    </location>
</feature>
<name>A0A178D6V6_9EURO</name>
<feature type="compositionally biased region" description="Low complexity" evidence="1">
    <location>
        <begin position="77"/>
        <end position="94"/>
    </location>
</feature>
<feature type="compositionally biased region" description="Polar residues" evidence="1">
    <location>
        <begin position="1"/>
        <end position="11"/>
    </location>
</feature>
<comment type="caution">
    <text evidence="2">The sequence shown here is derived from an EMBL/GenBank/DDBJ whole genome shotgun (WGS) entry which is preliminary data.</text>
</comment>
<feature type="region of interest" description="Disordered" evidence="1">
    <location>
        <begin position="1"/>
        <end position="41"/>
    </location>
</feature>
<protein>
    <submittedName>
        <fullName evidence="2">Uncharacterized protein</fullName>
    </submittedName>
</protein>
<feature type="compositionally biased region" description="Pro residues" evidence="1">
    <location>
        <begin position="20"/>
        <end position="32"/>
    </location>
</feature>
<dbReference type="RefSeq" id="XP_022502334.1">
    <property type="nucleotide sequence ID" value="XM_022641801.1"/>
</dbReference>
<organism evidence="2 3">
    <name type="scientific">Fonsecaea nubica</name>
    <dbReference type="NCBI Taxonomy" id="856822"/>
    <lineage>
        <taxon>Eukaryota</taxon>
        <taxon>Fungi</taxon>
        <taxon>Dikarya</taxon>
        <taxon>Ascomycota</taxon>
        <taxon>Pezizomycotina</taxon>
        <taxon>Eurotiomycetes</taxon>
        <taxon>Chaetothyriomycetidae</taxon>
        <taxon>Chaetothyriales</taxon>
        <taxon>Herpotrichiellaceae</taxon>
        <taxon>Fonsecaea</taxon>
    </lineage>
</organism>
<feature type="region of interest" description="Disordered" evidence="1">
    <location>
        <begin position="135"/>
        <end position="210"/>
    </location>
</feature>
<gene>
    <name evidence="2" type="ORF">AYO20_03498</name>
</gene>
<dbReference type="EMBL" id="LVCJ01000016">
    <property type="protein sequence ID" value="OAL37322.1"/>
    <property type="molecule type" value="Genomic_DNA"/>
</dbReference>
<reference evidence="2 3" key="1">
    <citation type="submission" date="2016-03" db="EMBL/GenBank/DDBJ databases">
        <title>The draft genome sequence of Fonsecaea nubica causative agent of cutaneous subcutaneous infection in human host.</title>
        <authorList>
            <person name="Costa F."/>
            <person name="Sybren D.H."/>
            <person name="Raittz R.T."/>
            <person name="Weiss V.A."/>
            <person name="Leao A.C."/>
            <person name="Gomes R."/>
            <person name="De Souza E.M."/>
            <person name="Pedrosa F.O."/>
            <person name="Steffens M.B."/>
            <person name="Bombassaro A."/>
            <person name="Tadra-Sfeir M.Z."/>
            <person name="Moreno L.F."/>
            <person name="Najafzadeh M.J."/>
            <person name="Felipe M.S."/>
            <person name="Teixeira M."/>
            <person name="Sun J."/>
            <person name="Xi L."/>
            <person name="Castro M.A."/>
            <person name="Vicente V.A."/>
        </authorList>
    </citation>
    <scope>NUCLEOTIDE SEQUENCE [LARGE SCALE GENOMIC DNA]</scope>
    <source>
        <strain evidence="2 3">CBS 269.64</strain>
    </source>
</reference>
<dbReference type="AlphaFoldDB" id="A0A178D6V6"/>
<feature type="region of interest" description="Disordered" evidence="1">
    <location>
        <begin position="74"/>
        <end position="103"/>
    </location>
</feature>
<dbReference type="GeneID" id="34586920"/>
<evidence type="ECO:0000313" key="3">
    <source>
        <dbReference type="Proteomes" id="UP000185904"/>
    </source>
</evidence>
<proteinExistence type="predicted"/>